<dbReference type="Proteomes" id="UP000887564">
    <property type="component" value="Unplaced"/>
</dbReference>
<organism evidence="1 2">
    <name type="scientific">Parascaris equorum</name>
    <name type="common">Equine roundworm</name>
    <dbReference type="NCBI Taxonomy" id="6256"/>
    <lineage>
        <taxon>Eukaryota</taxon>
        <taxon>Metazoa</taxon>
        <taxon>Ecdysozoa</taxon>
        <taxon>Nematoda</taxon>
        <taxon>Chromadorea</taxon>
        <taxon>Rhabditida</taxon>
        <taxon>Spirurina</taxon>
        <taxon>Ascaridomorpha</taxon>
        <taxon>Ascaridoidea</taxon>
        <taxon>Ascarididae</taxon>
        <taxon>Parascaris</taxon>
    </lineage>
</organism>
<dbReference type="AlphaFoldDB" id="A0A914RLE7"/>
<evidence type="ECO:0000313" key="2">
    <source>
        <dbReference type="WBParaSite" id="PEQ_0000562201-mRNA-1"/>
    </source>
</evidence>
<dbReference type="WBParaSite" id="PEQ_0000562201-mRNA-1">
    <property type="protein sequence ID" value="PEQ_0000562201-mRNA-1"/>
    <property type="gene ID" value="PEQ_0000562201"/>
</dbReference>
<keyword evidence="1" id="KW-1185">Reference proteome</keyword>
<evidence type="ECO:0000313" key="1">
    <source>
        <dbReference type="Proteomes" id="UP000887564"/>
    </source>
</evidence>
<sequence length="70" mass="8173">MCLSVVYERCDWDLYDFLRSIPRDMGDAQCRHIARQWEDKLLGDFICETSICQVMQGGEKVLVGIGWRNC</sequence>
<reference evidence="2" key="1">
    <citation type="submission" date="2022-11" db="UniProtKB">
        <authorList>
            <consortium name="WormBaseParasite"/>
        </authorList>
    </citation>
    <scope>IDENTIFICATION</scope>
</reference>
<accession>A0A914RLE7</accession>
<proteinExistence type="predicted"/>
<name>A0A914RLE7_PAREQ</name>
<protein>
    <submittedName>
        <fullName evidence="2">Uncharacterized protein</fullName>
    </submittedName>
</protein>